<dbReference type="SUPFAM" id="SSF53633">
    <property type="entry name" value="Carbamate kinase-like"/>
    <property type="match status" value="1"/>
</dbReference>
<dbReference type="InterPro" id="IPR036393">
    <property type="entry name" value="AceGlu_kinase-like_sf"/>
</dbReference>
<keyword evidence="6" id="KW-0963">Cytoplasm</keyword>
<dbReference type="GO" id="GO:0033862">
    <property type="term" value="F:UMP kinase activity"/>
    <property type="evidence" value="ECO:0007669"/>
    <property type="project" value="UniProtKB-EC"/>
</dbReference>
<proteinExistence type="inferred from homology"/>
<evidence type="ECO:0000256" key="12">
    <source>
        <dbReference type="ARBA" id="ARBA00032092"/>
    </source>
</evidence>
<dbReference type="EC" id="2.7.4.22" evidence="4"/>
<evidence type="ECO:0000256" key="1">
    <source>
        <dbReference type="ARBA" id="ARBA00004496"/>
    </source>
</evidence>
<dbReference type="EMBL" id="DTPI01000023">
    <property type="protein sequence ID" value="HGE66159.1"/>
    <property type="molecule type" value="Genomic_DNA"/>
</dbReference>
<evidence type="ECO:0000256" key="6">
    <source>
        <dbReference type="ARBA" id="ARBA00022490"/>
    </source>
</evidence>
<dbReference type="Pfam" id="PF00696">
    <property type="entry name" value="AA_kinase"/>
    <property type="match status" value="1"/>
</dbReference>
<evidence type="ECO:0000256" key="8">
    <source>
        <dbReference type="ARBA" id="ARBA00022741"/>
    </source>
</evidence>
<gene>
    <name evidence="15" type="primary">pyrH</name>
    <name evidence="17" type="ORF">ENL48_03680</name>
    <name evidence="16" type="ORF">ENT89_03365</name>
    <name evidence="15" type="ORF">ENX77_03405</name>
</gene>
<dbReference type="EMBL" id="DTAK01000018">
    <property type="protein sequence ID" value="HGU59219.1"/>
    <property type="molecule type" value="Genomic_DNA"/>
</dbReference>
<evidence type="ECO:0000256" key="5">
    <source>
        <dbReference type="ARBA" id="ARBA00016403"/>
    </source>
</evidence>
<dbReference type="GO" id="GO:0044210">
    <property type="term" value="P:'de novo' CTP biosynthetic process"/>
    <property type="evidence" value="ECO:0007669"/>
    <property type="project" value="UniProtKB-UniPathway"/>
</dbReference>
<comment type="similarity">
    <text evidence="3">Belongs to the UMP kinase family.</text>
</comment>
<evidence type="ECO:0000256" key="7">
    <source>
        <dbReference type="ARBA" id="ARBA00022679"/>
    </source>
</evidence>
<dbReference type="CDD" id="cd04253">
    <property type="entry name" value="AAK_UMPK-PyrH-Pf"/>
    <property type="match status" value="1"/>
</dbReference>
<keyword evidence="9 15" id="KW-0418">Kinase</keyword>
<evidence type="ECO:0000256" key="9">
    <source>
        <dbReference type="ARBA" id="ARBA00022777"/>
    </source>
</evidence>
<sequence length="215" mass="23485">MIVLALGGSVLFGDYEIKQFADVLNEYQGKLAIVVGGGKMARYYINLAREMGGDETTCDMIGIEVTRINARILALALQDCSPIIPKDFEEAYLLLKNHKKIVMGGTFPGHTTDATAALLAEYLKAKRLLVATAVEGVYDKDPKVYSDAVKFDEITYDQLIEIVSKVEAKAGSSSVIDLLAAKIIQRSQIETLVFKGTPENLRRALKGEKVGTLII</sequence>
<comment type="pathway">
    <text evidence="2">Pyrimidine metabolism; CTP biosynthesis via de novo pathway; UDP from UMP (UMPK route): step 1/1.</text>
</comment>
<accession>A0A7C3YEX5</accession>
<keyword evidence="11" id="KW-0665">Pyrimidine biosynthesis</keyword>
<keyword evidence="10" id="KW-0067">ATP-binding</keyword>
<evidence type="ECO:0000313" key="16">
    <source>
        <dbReference type="EMBL" id="HGU59219.1"/>
    </source>
</evidence>
<feature type="domain" description="Aspartate/glutamate/uridylate kinase" evidence="14">
    <location>
        <begin position="1"/>
        <end position="194"/>
    </location>
</feature>
<dbReference type="PANTHER" id="PTHR42833:SF4">
    <property type="entry name" value="URIDYLATE KINASE PUMPKIN, CHLOROPLASTIC"/>
    <property type="match status" value="1"/>
</dbReference>
<comment type="subcellular location">
    <subcellularLocation>
        <location evidence="1">Cytoplasm</location>
    </subcellularLocation>
</comment>
<organism evidence="15">
    <name type="scientific">Geoglobus ahangari</name>
    <dbReference type="NCBI Taxonomy" id="113653"/>
    <lineage>
        <taxon>Archaea</taxon>
        <taxon>Methanobacteriati</taxon>
        <taxon>Methanobacteriota</taxon>
        <taxon>Archaeoglobi</taxon>
        <taxon>Archaeoglobales</taxon>
        <taxon>Archaeoglobaceae</taxon>
        <taxon>Geoglobus</taxon>
    </lineage>
</organism>
<evidence type="ECO:0000259" key="14">
    <source>
        <dbReference type="Pfam" id="PF00696"/>
    </source>
</evidence>
<dbReference type="UniPathway" id="UPA00159">
    <property type="reaction ID" value="UER00275"/>
</dbReference>
<evidence type="ECO:0000256" key="2">
    <source>
        <dbReference type="ARBA" id="ARBA00004791"/>
    </source>
</evidence>
<dbReference type="AlphaFoldDB" id="A0A7C3YEX5"/>
<dbReference type="PANTHER" id="PTHR42833">
    <property type="entry name" value="URIDYLATE KINASE"/>
    <property type="match status" value="1"/>
</dbReference>
<dbReference type="InterPro" id="IPR011818">
    <property type="entry name" value="Uridylate_kinase_arch/spir"/>
</dbReference>
<dbReference type="NCBIfam" id="TIGR02076">
    <property type="entry name" value="pyrH_arch"/>
    <property type="match status" value="1"/>
</dbReference>
<evidence type="ECO:0000256" key="11">
    <source>
        <dbReference type="ARBA" id="ARBA00022975"/>
    </source>
</evidence>
<keyword evidence="8" id="KW-0547">Nucleotide-binding</keyword>
<dbReference type="GO" id="GO:0005737">
    <property type="term" value="C:cytoplasm"/>
    <property type="evidence" value="ECO:0007669"/>
    <property type="project" value="UniProtKB-SubCell"/>
</dbReference>
<name>A0A7C3YEX5_9EURY</name>
<dbReference type="InterPro" id="IPR011817">
    <property type="entry name" value="Uridylate_kinase"/>
</dbReference>
<reference evidence="15" key="1">
    <citation type="journal article" date="2020" name="mSystems">
        <title>Genome- and Community-Level Interaction Insights into Carbon Utilization and Element Cycling Functions of Hydrothermarchaeota in Hydrothermal Sediment.</title>
        <authorList>
            <person name="Zhou Z."/>
            <person name="Liu Y."/>
            <person name="Xu W."/>
            <person name="Pan J."/>
            <person name="Luo Z.H."/>
            <person name="Li M."/>
        </authorList>
    </citation>
    <scope>NUCLEOTIDE SEQUENCE [LARGE SCALE GENOMIC DNA]</scope>
    <source>
        <strain evidence="17">SpSt-10</strain>
        <strain evidence="16">SpSt-62</strain>
        <strain evidence="15">SpSt-97</strain>
    </source>
</reference>
<evidence type="ECO:0000256" key="10">
    <source>
        <dbReference type="ARBA" id="ARBA00022840"/>
    </source>
</evidence>
<protein>
    <recommendedName>
        <fullName evidence="5">Uridylate kinase</fullName>
        <ecNumber evidence="4">2.7.4.22</ecNumber>
    </recommendedName>
    <alternativeName>
        <fullName evidence="12">Uridine monophosphate kinase</fullName>
    </alternativeName>
</protein>
<evidence type="ECO:0000313" key="15">
    <source>
        <dbReference type="EMBL" id="HGE66159.1"/>
    </source>
</evidence>
<dbReference type="InterPro" id="IPR001048">
    <property type="entry name" value="Asp/Glu/Uridylate_kinase"/>
</dbReference>
<dbReference type="GO" id="GO:0005524">
    <property type="term" value="F:ATP binding"/>
    <property type="evidence" value="ECO:0007669"/>
    <property type="project" value="UniProtKB-KW"/>
</dbReference>
<evidence type="ECO:0000256" key="4">
    <source>
        <dbReference type="ARBA" id="ARBA00012899"/>
    </source>
</evidence>
<evidence type="ECO:0000256" key="3">
    <source>
        <dbReference type="ARBA" id="ARBA00007614"/>
    </source>
</evidence>
<comment type="catalytic activity">
    <reaction evidence="13">
        <text>UMP + ATP = UDP + ADP</text>
        <dbReference type="Rhea" id="RHEA:24400"/>
        <dbReference type="ChEBI" id="CHEBI:30616"/>
        <dbReference type="ChEBI" id="CHEBI:57865"/>
        <dbReference type="ChEBI" id="CHEBI:58223"/>
        <dbReference type="ChEBI" id="CHEBI:456216"/>
        <dbReference type="EC" id="2.7.4.22"/>
    </reaction>
</comment>
<keyword evidence="7" id="KW-0808">Transferase</keyword>
<comment type="caution">
    <text evidence="15">The sequence shown here is derived from an EMBL/GenBank/DDBJ whole genome shotgun (WGS) entry which is preliminary data.</text>
</comment>
<dbReference type="EMBL" id="DRUC01000056">
    <property type="protein sequence ID" value="HHF48286.1"/>
    <property type="molecule type" value="Genomic_DNA"/>
</dbReference>
<dbReference type="PIRSF" id="PIRSF005650">
    <property type="entry name" value="Uridylate_kin"/>
    <property type="match status" value="1"/>
</dbReference>
<dbReference type="GO" id="GO:0006225">
    <property type="term" value="P:UDP biosynthetic process"/>
    <property type="evidence" value="ECO:0007669"/>
    <property type="project" value="TreeGrafter"/>
</dbReference>
<evidence type="ECO:0000313" key="17">
    <source>
        <dbReference type="EMBL" id="HHF48286.1"/>
    </source>
</evidence>
<evidence type="ECO:0000256" key="13">
    <source>
        <dbReference type="ARBA" id="ARBA00047767"/>
    </source>
</evidence>
<dbReference type="Gene3D" id="3.40.1160.10">
    <property type="entry name" value="Acetylglutamate kinase-like"/>
    <property type="match status" value="1"/>
</dbReference>